<dbReference type="SUPFAM" id="SSF88946">
    <property type="entry name" value="Sigma2 domain of RNA polymerase sigma factors"/>
    <property type="match status" value="1"/>
</dbReference>
<feature type="region of interest" description="Disordered" evidence="6">
    <location>
        <begin position="1"/>
        <end position="29"/>
    </location>
</feature>
<dbReference type="InterPro" id="IPR039425">
    <property type="entry name" value="RNA_pol_sigma-70-like"/>
</dbReference>
<proteinExistence type="inferred from homology"/>
<dbReference type="InterPro" id="IPR036388">
    <property type="entry name" value="WH-like_DNA-bd_sf"/>
</dbReference>
<dbReference type="SUPFAM" id="SSF88659">
    <property type="entry name" value="Sigma3 and sigma4 domains of RNA polymerase sigma factors"/>
    <property type="match status" value="1"/>
</dbReference>
<evidence type="ECO:0000259" key="7">
    <source>
        <dbReference type="SMART" id="SM00421"/>
    </source>
</evidence>
<dbReference type="InterPro" id="IPR013249">
    <property type="entry name" value="RNA_pol_sigma70_r4_t2"/>
</dbReference>
<evidence type="ECO:0000256" key="3">
    <source>
        <dbReference type="ARBA" id="ARBA00023082"/>
    </source>
</evidence>
<organism evidence="8 9">
    <name type="scientific">Luedemannella flava</name>
    <dbReference type="NCBI Taxonomy" id="349316"/>
    <lineage>
        <taxon>Bacteria</taxon>
        <taxon>Bacillati</taxon>
        <taxon>Actinomycetota</taxon>
        <taxon>Actinomycetes</taxon>
        <taxon>Micromonosporales</taxon>
        <taxon>Micromonosporaceae</taxon>
        <taxon>Luedemannella</taxon>
    </lineage>
</organism>
<dbReference type="InterPro" id="IPR000792">
    <property type="entry name" value="Tscrpt_reg_LuxR_C"/>
</dbReference>
<dbReference type="Gene3D" id="1.10.10.10">
    <property type="entry name" value="Winged helix-like DNA-binding domain superfamily/Winged helix DNA-binding domain"/>
    <property type="match status" value="1"/>
</dbReference>
<dbReference type="SMART" id="SM00421">
    <property type="entry name" value="HTH_LUXR"/>
    <property type="match status" value="1"/>
</dbReference>
<keyword evidence="2" id="KW-0805">Transcription regulation</keyword>
<keyword evidence="5" id="KW-0804">Transcription</keyword>
<dbReference type="PANTHER" id="PTHR43133">
    <property type="entry name" value="RNA POLYMERASE ECF-TYPE SIGMA FACTO"/>
    <property type="match status" value="1"/>
</dbReference>
<dbReference type="Proteomes" id="UP001500218">
    <property type="component" value="Unassembled WGS sequence"/>
</dbReference>
<dbReference type="NCBIfam" id="TIGR02937">
    <property type="entry name" value="sigma70-ECF"/>
    <property type="match status" value="1"/>
</dbReference>
<dbReference type="PROSITE" id="PS51257">
    <property type="entry name" value="PROKAR_LIPOPROTEIN"/>
    <property type="match status" value="1"/>
</dbReference>
<accession>A0ABN2LNM1</accession>
<dbReference type="Gene3D" id="1.10.1740.10">
    <property type="match status" value="1"/>
</dbReference>
<comment type="caution">
    <text evidence="8">The sequence shown here is derived from an EMBL/GenBank/DDBJ whole genome shotgun (WGS) entry which is preliminary data.</text>
</comment>
<evidence type="ECO:0000256" key="4">
    <source>
        <dbReference type="ARBA" id="ARBA00023125"/>
    </source>
</evidence>
<keyword evidence="4" id="KW-0238">DNA-binding</keyword>
<dbReference type="PANTHER" id="PTHR43133:SF50">
    <property type="entry name" value="ECF RNA POLYMERASE SIGMA FACTOR SIGM"/>
    <property type="match status" value="1"/>
</dbReference>
<evidence type="ECO:0000256" key="1">
    <source>
        <dbReference type="ARBA" id="ARBA00010641"/>
    </source>
</evidence>
<evidence type="ECO:0000256" key="2">
    <source>
        <dbReference type="ARBA" id="ARBA00023015"/>
    </source>
</evidence>
<dbReference type="InterPro" id="IPR013325">
    <property type="entry name" value="RNA_pol_sigma_r2"/>
</dbReference>
<evidence type="ECO:0000313" key="9">
    <source>
        <dbReference type="Proteomes" id="UP001500218"/>
    </source>
</evidence>
<evidence type="ECO:0000313" key="8">
    <source>
        <dbReference type="EMBL" id="GAA1794556.1"/>
    </source>
</evidence>
<feature type="domain" description="HTH luxR-type" evidence="7">
    <location>
        <begin position="147"/>
        <end position="196"/>
    </location>
</feature>
<gene>
    <name evidence="8" type="ORF">GCM10009682_15370</name>
</gene>
<protein>
    <submittedName>
        <fullName evidence="8">Sigma-70 family RNA polymerase sigma factor</fullName>
    </submittedName>
</protein>
<dbReference type="EMBL" id="BAAALT010000037">
    <property type="protein sequence ID" value="GAA1794556.1"/>
    <property type="molecule type" value="Genomic_DNA"/>
</dbReference>
<evidence type="ECO:0000256" key="5">
    <source>
        <dbReference type="ARBA" id="ARBA00023163"/>
    </source>
</evidence>
<keyword evidence="3" id="KW-0731">Sigma factor</keyword>
<reference evidence="8 9" key="1">
    <citation type="journal article" date="2019" name="Int. J. Syst. Evol. Microbiol.">
        <title>The Global Catalogue of Microorganisms (GCM) 10K type strain sequencing project: providing services to taxonomists for standard genome sequencing and annotation.</title>
        <authorList>
            <consortium name="The Broad Institute Genomics Platform"/>
            <consortium name="The Broad Institute Genome Sequencing Center for Infectious Disease"/>
            <person name="Wu L."/>
            <person name="Ma J."/>
        </authorList>
    </citation>
    <scope>NUCLEOTIDE SEQUENCE [LARGE SCALE GENOMIC DNA]</scope>
    <source>
        <strain evidence="8 9">JCM 13250</strain>
    </source>
</reference>
<name>A0ABN2LNM1_9ACTN</name>
<dbReference type="Pfam" id="PF08281">
    <property type="entry name" value="Sigma70_r4_2"/>
    <property type="match status" value="1"/>
</dbReference>
<keyword evidence="9" id="KW-1185">Reference proteome</keyword>
<dbReference type="InterPro" id="IPR014284">
    <property type="entry name" value="RNA_pol_sigma-70_dom"/>
</dbReference>
<sequence length="202" mass="22747">MDERTDNVESTGDADDIAASTGHAGPTALGCEPTLQTYADRREPSVDNSFPDFYREFTPKLVAFLLWQGASLVDAADVAQETMRRAFEYWHSIDQPTAWARRVSSREYARRMGSIEDLVDEVPAESVLLPDVTAATVVEKSLLLNLLRRLPPRQRQVMAWIYDGYTPAEVADELKMTPATVRSTLRAARQALVRFLREGREQ</sequence>
<evidence type="ECO:0000256" key="6">
    <source>
        <dbReference type="SAM" id="MobiDB-lite"/>
    </source>
</evidence>
<comment type="similarity">
    <text evidence="1">Belongs to the sigma-70 factor family. ECF subfamily.</text>
</comment>
<dbReference type="InterPro" id="IPR013324">
    <property type="entry name" value="RNA_pol_sigma_r3/r4-like"/>
</dbReference>
<dbReference type="RefSeq" id="WP_344127790.1">
    <property type="nucleotide sequence ID" value="NZ_BAAALT010000037.1"/>
</dbReference>